<dbReference type="HAMAP" id="MF_00042">
    <property type="entry name" value="RNase_H"/>
    <property type="match status" value="1"/>
</dbReference>
<evidence type="ECO:0000256" key="1">
    <source>
        <dbReference type="ARBA" id="ARBA00000077"/>
    </source>
</evidence>
<dbReference type="Proteomes" id="UP000783934">
    <property type="component" value="Unassembled WGS sequence"/>
</dbReference>
<evidence type="ECO:0000256" key="4">
    <source>
        <dbReference type="ARBA" id="ARBA00011245"/>
    </source>
</evidence>
<feature type="domain" description="RNase H type-1" evidence="12">
    <location>
        <begin position="1"/>
        <end position="141"/>
    </location>
</feature>
<dbReference type="GO" id="GO:0043137">
    <property type="term" value="P:DNA replication, removal of RNA primer"/>
    <property type="evidence" value="ECO:0007669"/>
    <property type="project" value="TreeGrafter"/>
</dbReference>
<feature type="binding site" evidence="11">
    <location>
        <position position="69"/>
    </location>
    <ligand>
        <name>Mg(2+)</name>
        <dbReference type="ChEBI" id="CHEBI:18420"/>
        <label>1</label>
    </ligand>
</feature>
<dbReference type="InterPro" id="IPR036397">
    <property type="entry name" value="RNaseH_sf"/>
</dbReference>
<comment type="subcellular location">
    <subcellularLocation>
        <location evidence="11">Cytoplasm</location>
    </subcellularLocation>
</comment>
<evidence type="ECO:0000256" key="6">
    <source>
        <dbReference type="ARBA" id="ARBA00022722"/>
    </source>
</evidence>
<evidence type="ECO:0000256" key="7">
    <source>
        <dbReference type="ARBA" id="ARBA00022723"/>
    </source>
</evidence>
<evidence type="ECO:0000313" key="16">
    <source>
        <dbReference type="Proteomes" id="UP000783934"/>
    </source>
</evidence>
<dbReference type="PANTHER" id="PTHR10642:SF26">
    <property type="entry name" value="RIBONUCLEASE H1"/>
    <property type="match status" value="1"/>
</dbReference>
<accession>A0A9D2VG48</accession>
<evidence type="ECO:0000256" key="9">
    <source>
        <dbReference type="ARBA" id="ARBA00022801"/>
    </source>
</evidence>
<evidence type="ECO:0000313" key="14">
    <source>
        <dbReference type="EMBL" id="NJB65707.1"/>
    </source>
</evidence>
<dbReference type="PANTHER" id="PTHR10642">
    <property type="entry name" value="RIBONUCLEASE H1"/>
    <property type="match status" value="1"/>
</dbReference>
<keyword evidence="10 11" id="KW-0460">Magnesium</keyword>
<dbReference type="PROSITE" id="PS50879">
    <property type="entry name" value="RNASE_H_1"/>
    <property type="match status" value="1"/>
</dbReference>
<keyword evidence="7 11" id="KW-0479">Metal-binding</keyword>
<dbReference type="GO" id="GO:0004523">
    <property type="term" value="F:RNA-DNA hybrid ribonuclease activity"/>
    <property type="evidence" value="ECO:0007669"/>
    <property type="project" value="UniProtKB-UniRule"/>
</dbReference>
<reference evidence="14 16" key="1">
    <citation type="submission" date="2020-03" db="EMBL/GenBank/DDBJ databases">
        <title>Genomic Encyclopedia of Type Strains, Phase IV (KMG-IV): sequencing the most valuable type-strain genomes for metagenomic binning, comparative biology and taxonomic classification.</title>
        <authorList>
            <person name="Goeker M."/>
        </authorList>
    </citation>
    <scope>NUCLEOTIDE SEQUENCE [LARGE SCALE GENOMIC DNA]</scope>
    <source>
        <strain evidence="14 16">DSM 26613</strain>
    </source>
</reference>
<dbReference type="EMBL" id="DYTQ01000084">
    <property type="protein sequence ID" value="HJH24368.1"/>
    <property type="molecule type" value="Genomic_DNA"/>
</dbReference>
<dbReference type="NCBIfam" id="NF001236">
    <property type="entry name" value="PRK00203.1"/>
    <property type="match status" value="1"/>
</dbReference>
<comment type="subunit">
    <text evidence="4 11">Monomer.</text>
</comment>
<evidence type="ECO:0000256" key="2">
    <source>
        <dbReference type="ARBA" id="ARBA00004065"/>
    </source>
</evidence>
<evidence type="ECO:0000313" key="15">
    <source>
        <dbReference type="Proteomes" id="UP000700248"/>
    </source>
</evidence>
<keyword evidence="9 11" id="KW-0378">Hydrolase</keyword>
<dbReference type="InterPro" id="IPR012337">
    <property type="entry name" value="RNaseH-like_sf"/>
</dbReference>
<protein>
    <recommendedName>
        <fullName evidence="5 11">Ribonuclease H</fullName>
        <shortName evidence="11">RNase H</shortName>
        <ecNumber evidence="5 11">3.1.26.4</ecNumber>
    </recommendedName>
</protein>
<keyword evidence="8 11" id="KW-0255">Endonuclease</keyword>
<dbReference type="GO" id="GO:0000287">
    <property type="term" value="F:magnesium ion binding"/>
    <property type="evidence" value="ECO:0007669"/>
    <property type="project" value="UniProtKB-UniRule"/>
</dbReference>
<dbReference type="SUPFAM" id="SSF53098">
    <property type="entry name" value="Ribonuclease H-like"/>
    <property type="match status" value="1"/>
</dbReference>
<feature type="binding site" evidence="11">
    <location>
        <position position="133"/>
    </location>
    <ligand>
        <name>Mg(2+)</name>
        <dbReference type="ChEBI" id="CHEBI:18420"/>
        <label>2</label>
    </ligand>
</feature>
<dbReference type="InterPro" id="IPR022892">
    <property type="entry name" value="RNaseHI"/>
</dbReference>
<evidence type="ECO:0000256" key="3">
    <source>
        <dbReference type="ARBA" id="ARBA00005300"/>
    </source>
</evidence>
<sequence>MKDVSIWTDGACKGNPGVGGWGALLIYGKHRKEIYGGEPNTTNNRMELTAVIEALALLKQPCVVHVYTDSVYVQKGMKEWIHGWKQRQWRTASKQPVKNADLWQQLDQLSQQHQLQWHWVKGHAGDAGNERADQLANLGVEQITA</sequence>
<comment type="cofactor">
    <cofactor evidence="11">
        <name>Mg(2+)</name>
        <dbReference type="ChEBI" id="CHEBI:18420"/>
    </cofactor>
    <text evidence="11">Binds 1 Mg(2+) ion per subunit. May bind a second metal ion at a regulatory site, or after substrate binding.</text>
</comment>
<dbReference type="Proteomes" id="UP000700248">
    <property type="component" value="Unassembled WGS sequence"/>
</dbReference>
<dbReference type="RefSeq" id="WP_167661652.1">
    <property type="nucleotide sequence ID" value="NZ_BMCQ01000003.1"/>
</dbReference>
<evidence type="ECO:0000256" key="11">
    <source>
        <dbReference type="HAMAP-Rule" id="MF_00042"/>
    </source>
</evidence>
<dbReference type="EMBL" id="JAATIZ010000003">
    <property type="protein sequence ID" value="NJB65707.1"/>
    <property type="molecule type" value="Genomic_DNA"/>
</dbReference>
<dbReference type="GO" id="GO:0003676">
    <property type="term" value="F:nucleic acid binding"/>
    <property type="evidence" value="ECO:0007669"/>
    <property type="project" value="InterPro"/>
</dbReference>
<feature type="binding site" evidence="11">
    <location>
        <position position="9"/>
    </location>
    <ligand>
        <name>Mg(2+)</name>
        <dbReference type="ChEBI" id="CHEBI:18420"/>
        <label>1</label>
    </ligand>
</feature>
<evidence type="ECO:0000313" key="13">
    <source>
        <dbReference type="EMBL" id="HJH24368.1"/>
    </source>
</evidence>
<dbReference type="AlphaFoldDB" id="A0A9D2VG48"/>
<proteinExistence type="inferred from homology"/>
<evidence type="ECO:0000256" key="10">
    <source>
        <dbReference type="ARBA" id="ARBA00022842"/>
    </source>
</evidence>
<dbReference type="GO" id="GO:0005737">
    <property type="term" value="C:cytoplasm"/>
    <property type="evidence" value="ECO:0007669"/>
    <property type="project" value="UniProtKB-SubCell"/>
</dbReference>
<comment type="function">
    <text evidence="2 11">Endonuclease that specifically degrades the RNA of RNA-DNA hybrids.</text>
</comment>
<evidence type="ECO:0000256" key="5">
    <source>
        <dbReference type="ARBA" id="ARBA00012180"/>
    </source>
</evidence>
<organism evidence="13 15">
    <name type="scientific">Paenalcaligenes hominis</name>
    <dbReference type="NCBI Taxonomy" id="643674"/>
    <lineage>
        <taxon>Bacteria</taxon>
        <taxon>Pseudomonadati</taxon>
        <taxon>Pseudomonadota</taxon>
        <taxon>Betaproteobacteria</taxon>
        <taxon>Burkholderiales</taxon>
        <taxon>Alcaligenaceae</taxon>
        <taxon>Paenalcaligenes</taxon>
    </lineage>
</organism>
<gene>
    <name evidence="11 13" type="primary">rnhA</name>
    <name evidence="14" type="ORF">GGR41_001956</name>
    <name evidence="13" type="ORF">K8U84_07425</name>
</gene>
<feature type="binding site" evidence="11">
    <location>
        <position position="9"/>
    </location>
    <ligand>
        <name>Mg(2+)</name>
        <dbReference type="ChEBI" id="CHEBI:18420"/>
        <label>2</label>
    </ligand>
</feature>
<dbReference type="EC" id="3.1.26.4" evidence="5 11"/>
<dbReference type="FunFam" id="3.30.420.10:FF:000089">
    <property type="entry name" value="Ribonuclease H"/>
    <property type="match status" value="1"/>
</dbReference>
<keyword evidence="16" id="KW-1185">Reference proteome</keyword>
<evidence type="ECO:0000256" key="8">
    <source>
        <dbReference type="ARBA" id="ARBA00022759"/>
    </source>
</evidence>
<dbReference type="InterPro" id="IPR050092">
    <property type="entry name" value="RNase_H"/>
</dbReference>
<dbReference type="Pfam" id="PF00075">
    <property type="entry name" value="RNase_H"/>
    <property type="match status" value="1"/>
</dbReference>
<evidence type="ECO:0000259" key="12">
    <source>
        <dbReference type="PROSITE" id="PS50879"/>
    </source>
</evidence>
<name>A0A9D2VG48_9BURK</name>
<dbReference type="CDD" id="cd09278">
    <property type="entry name" value="RNase_HI_prokaryote_like"/>
    <property type="match status" value="1"/>
</dbReference>
<dbReference type="Gene3D" id="3.30.420.10">
    <property type="entry name" value="Ribonuclease H-like superfamily/Ribonuclease H"/>
    <property type="match status" value="1"/>
</dbReference>
<dbReference type="InterPro" id="IPR002156">
    <property type="entry name" value="RNaseH_domain"/>
</dbReference>
<keyword evidence="6 11" id="KW-0540">Nuclease</keyword>
<reference evidence="13" key="3">
    <citation type="submission" date="2021-09" db="EMBL/GenBank/DDBJ databases">
        <authorList>
            <person name="Gilroy R."/>
        </authorList>
    </citation>
    <scope>NUCLEOTIDE SEQUENCE</scope>
    <source>
        <strain evidence="13">CHK175-13533</strain>
    </source>
</reference>
<feature type="binding site" evidence="11">
    <location>
        <position position="47"/>
    </location>
    <ligand>
        <name>Mg(2+)</name>
        <dbReference type="ChEBI" id="CHEBI:18420"/>
        <label>1</label>
    </ligand>
</feature>
<comment type="similarity">
    <text evidence="3 11">Belongs to the RNase H family.</text>
</comment>
<comment type="catalytic activity">
    <reaction evidence="1 11">
        <text>Endonucleolytic cleavage to 5'-phosphomonoester.</text>
        <dbReference type="EC" id="3.1.26.4"/>
    </reaction>
</comment>
<keyword evidence="11" id="KW-0963">Cytoplasm</keyword>
<reference evidence="13" key="2">
    <citation type="journal article" date="2021" name="PeerJ">
        <title>Extensive microbial diversity within the chicken gut microbiome revealed by metagenomics and culture.</title>
        <authorList>
            <person name="Gilroy R."/>
            <person name="Ravi A."/>
            <person name="Getino M."/>
            <person name="Pursley I."/>
            <person name="Horton D.L."/>
            <person name="Alikhan N.F."/>
            <person name="Baker D."/>
            <person name="Gharbi K."/>
            <person name="Hall N."/>
            <person name="Watson M."/>
            <person name="Adriaenssens E.M."/>
            <person name="Foster-Nyarko E."/>
            <person name="Jarju S."/>
            <person name="Secka A."/>
            <person name="Antonio M."/>
            <person name="Oren A."/>
            <person name="Chaudhuri R.R."/>
            <person name="La Ragione R."/>
            <person name="Hildebrand F."/>
            <person name="Pallen M.J."/>
        </authorList>
    </citation>
    <scope>NUCLEOTIDE SEQUENCE</scope>
    <source>
        <strain evidence="13">CHK175-13533</strain>
    </source>
</reference>
<comment type="caution">
    <text evidence="13">The sequence shown here is derived from an EMBL/GenBank/DDBJ whole genome shotgun (WGS) entry which is preliminary data.</text>
</comment>